<dbReference type="PANTHER" id="PTHR31717">
    <property type="entry name" value="ZINC FINGER PROTEIN CONSTANS-LIKE 10"/>
    <property type="match status" value="1"/>
</dbReference>
<dbReference type="InterPro" id="IPR049808">
    <property type="entry name" value="CONSTANS-like_Bbox1"/>
</dbReference>
<evidence type="ECO:0000256" key="2">
    <source>
        <dbReference type="ARBA" id="ARBA00022771"/>
    </source>
</evidence>
<dbReference type="Pfam" id="PF00643">
    <property type="entry name" value="zf-B_box"/>
    <property type="match status" value="1"/>
</dbReference>
<sequence length="215" mass="23799">MKKNCELCKLPARTFCESDQASLCWDCDSKVHGANFLVERHTRTLLCHACQSPTPWKASGARLGNALSLCERCAGGRKVDSVQQDEESEGDNEDDVETDSDEEDSDEDEDDVDGDNQVVPWSSTAMPPPASSSSGSEESVCKCNENDEVVSQLVTAITLKRRRVDHDFQDSDSKNWKNQRREEVDLLGCVGEPTSKAAIRRYCDGDGTEHSQPHD</sequence>
<protein>
    <submittedName>
        <fullName evidence="6">Zinc finger protein/CONSTANS-like protein</fullName>
    </submittedName>
</protein>
<keyword evidence="2" id="KW-0863">Zinc-finger</keyword>
<organism evidence="6 8">
    <name type="scientific">Trifolium pratense</name>
    <name type="common">Red clover</name>
    <dbReference type="NCBI Taxonomy" id="57577"/>
    <lineage>
        <taxon>Eukaryota</taxon>
        <taxon>Viridiplantae</taxon>
        <taxon>Streptophyta</taxon>
        <taxon>Embryophyta</taxon>
        <taxon>Tracheophyta</taxon>
        <taxon>Spermatophyta</taxon>
        <taxon>Magnoliopsida</taxon>
        <taxon>eudicotyledons</taxon>
        <taxon>Gunneridae</taxon>
        <taxon>Pentapetalae</taxon>
        <taxon>rosids</taxon>
        <taxon>fabids</taxon>
        <taxon>Fabales</taxon>
        <taxon>Fabaceae</taxon>
        <taxon>Papilionoideae</taxon>
        <taxon>50 kb inversion clade</taxon>
        <taxon>NPAAA clade</taxon>
        <taxon>Hologalegina</taxon>
        <taxon>IRL clade</taxon>
        <taxon>Trifolieae</taxon>
        <taxon>Trifolium</taxon>
    </lineage>
</organism>
<reference evidence="6 8" key="2">
    <citation type="journal article" date="2017" name="Front. Plant Sci.">
        <title>Gene Classification and Mining of Molecular Markers Useful in Red Clover (Trifolium pratense) Breeding.</title>
        <authorList>
            <person name="Istvanek J."/>
            <person name="Dluhosova J."/>
            <person name="Dluhos P."/>
            <person name="Patkova L."/>
            <person name="Nedelnik J."/>
            <person name="Repkova J."/>
        </authorList>
    </citation>
    <scope>NUCLEOTIDE SEQUENCE [LARGE SCALE GENOMIC DNA]</scope>
    <source>
        <strain evidence="8">cv. Tatra</strain>
        <tissue evidence="6">Young leaves</tissue>
    </source>
</reference>
<dbReference type="InterPro" id="IPR000315">
    <property type="entry name" value="Znf_B-box"/>
</dbReference>
<evidence type="ECO:0000313" key="8">
    <source>
        <dbReference type="Proteomes" id="UP000236291"/>
    </source>
</evidence>
<keyword evidence="3" id="KW-0862">Zinc</keyword>
<dbReference type="EMBL" id="ASHM01060078">
    <property type="protein sequence ID" value="PNX89525.1"/>
    <property type="molecule type" value="Genomic_DNA"/>
</dbReference>
<evidence type="ECO:0000256" key="3">
    <source>
        <dbReference type="ARBA" id="ARBA00022833"/>
    </source>
</evidence>
<comment type="caution">
    <text evidence="6">The sequence shown here is derived from an EMBL/GenBank/DDBJ whole genome shotgun (WGS) entry which is preliminary data.</text>
</comment>
<evidence type="ECO:0000256" key="4">
    <source>
        <dbReference type="SAM" id="MobiDB-lite"/>
    </source>
</evidence>
<gene>
    <name evidence="6" type="ORF">L195_g041998</name>
    <name evidence="7" type="ORF">L195_g045645</name>
</gene>
<accession>A0A2K3M573</accession>
<evidence type="ECO:0000313" key="7">
    <source>
        <dbReference type="EMBL" id="PNX89525.1"/>
    </source>
</evidence>
<proteinExistence type="predicted"/>
<dbReference type="PANTHER" id="PTHR31717:SF60">
    <property type="entry name" value="B-BOX TYPE ZINC FINGER FAMILY PROTEIN"/>
    <property type="match status" value="1"/>
</dbReference>
<evidence type="ECO:0000313" key="6">
    <source>
        <dbReference type="EMBL" id="PNX85924.1"/>
    </source>
</evidence>
<dbReference type="AlphaFoldDB" id="A0A2K3M573"/>
<name>A0A2K3M573_TRIPR</name>
<keyword evidence="1" id="KW-0479">Metal-binding</keyword>
<dbReference type="GO" id="GO:0008270">
    <property type="term" value="F:zinc ion binding"/>
    <property type="evidence" value="ECO:0007669"/>
    <property type="project" value="UniProtKB-KW"/>
</dbReference>
<feature type="domain" description="B box-type" evidence="5">
    <location>
        <begin position="1"/>
        <end position="46"/>
    </location>
</feature>
<evidence type="ECO:0000256" key="1">
    <source>
        <dbReference type="ARBA" id="ARBA00022723"/>
    </source>
</evidence>
<feature type="compositionally biased region" description="Low complexity" evidence="4">
    <location>
        <begin position="120"/>
        <end position="138"/>
    </location>
</feature>
<dbReference type="CDD" id="cd19821">
    <property type="entry name" value="Bbox1_BBX-like"/>
    <property type="match status" value="1"/>
</dbReference>
<evidence type="ECO:0000259" key="5">
    <source>
        <dbReference type="SMART" id="SM00336"/>
    </source>
</evidence>
<dbReference type="STRING" id="57577.A0A2K3M573"/>
<feature type="compositionally biased region" description="Acidic residues" evidence="4">
    <location>
        <begin position="83"/>
        <end position="114"/>
    </location>
</feature>
<dbReference type="EMBL" id="ASHM01049907">
    <property type="protein sequence ID" value="PNX85924.1"/>
    <property type="molecule type" value="Genomic_DNA"/>
</dbReference>
<dbReference type="SMART" id="SM00336">
    <property type="entry name" value="BBOX"/>
    <property type="match status" value="1"/>
</dbReference>
<feature type="region of interest" description="Disordered" evidence="4">
    <location>
        <begin position="80"/>
        <end position="140"/>
    </location>
</feature>
<dbReference type="Proteomes" id="UP000236291">
    <property type="component" value="Unassembled WGS sequence"/>
</dbReference>
<reference evidence="6 8" key="1">
    <citation type="journal article" date="2014" name="Am. J. Bot.">
        <title>Genome assembly and annotation for red clover (Trifolium pratense; Fabaceae).</title>
        <authorList>
            <person name="Istvanek J."/>
            <person name="Jaros M."/>
            <person name="Krenek A."/>
            <person name="Repkova J."/>
        </authorList>
    </citation>
    <scope>NUCLEOTIDE SEQUENCE [LARGE SCALE GENOMIC DNA]</scope>
    <source>
        <strain evidence="8">cv. Tatra</strain>
        <tissue evidence="6">Young leaves</tissue>
    </source>
</reference>